<feature type="binding site" evidence="7">
    <location>
        <position position="103"/>
    </location>
    <ligand>
        <name>[4Fe-4S] cluster</name>
        <dbReference type="ChEBI" id="CHEBI:49883"/>
        <note>4Fe-4S-S-AdoMet</note>
    </ligand>
</feature>
<dbReference type="InterPro" id="IPR034457">
    <property type="entry name" value="Organic_radical-activating"/>
</dbReference>
<dbReference type="GO" id="GO:0046872">
    <property type="term" value="F:metal ion binding"/>
    <property type="evidence" value="ECO:0007669"/>
    <property type="project" value="UniProtKB-KW"/>
</dbReference>
<keyword evidence="10" id="KW-1185">Reference proteome</keyword>
<evidence type="ECO:0000313" key="9">
    <source>
        <dbReference type="EMBL" id="MBE1237610.1"/>
    </source>
</evidence>
<dbReference type="InterPro" id="IPR013785">
    <property type="entry name" value="Aldolase_TIM"/>
</dbReference>
<name>A0A8J6YN87_9PROT</name>
<dbReference type="CDD" id="cd01335">
    <property type="entry name" value="Radical_SAM"/>
    <property type="match status" value="1"/>
</dbReference>
<dbReference type="SFLD" id="SFLDS00029">
    <property type="entry name" value="Radical_SAM"/>
    <property type="match status" value="1"/>
</dbReference>
<dbReference type="SUPFAM" id="SSF102114">
    <property type="entry name" value="Radical SAM enzymes"/>
    <property type="match status" value="1"/>
</dbReference>
<dbReference type="NCBIfam" id="TIGR04337">
    <property type="entry name" value="AmmeMemoSam_rS"/>
    <property type="match status" value="1"/>
</dbReference>
<keyword evidence="6 7" id="KW-0411">Iron-sulfur</keyword>
<keyword evidence="2" id="KW-0313">Glucose metabolism</keyword>
<dbReference type="RefSeq" id="WP_192534625.1">
    <property type="nucleotide sequence ID" value="NZ_JACZHT010000006.1"/>
</dbReference>
<dbReference type="AlphaFoldDB" id="A0A8J6YN87"/>
<evidence type="ECO:0000256" key="6">
    <source>
        <dbReference type="ARBA" id="ARBA00023014"/>
    </source>
</evidence>
<evidence type="ECO:0000256" key="1">
    <source>
        <dbReference type="ARBA" id="ARBA00022485"/>
    </source>
</evidence>
<keyword evidence="2" id="KW-0119">Carbohydrate metabolism</keyword>
<dbReference type="EMBL" id="JACZHT010000006">
    <property type="protein sequence ID" value="MBE1237610.1"/>
    <property type="molecule type" value="Genomic_DNA"/>
</dbReference>
<dbReference type="InterPro" id="IPR007197">
    <property type="entry name" value="rSAM"/>
</dbReference>
<evidence type="ECO:0000256" key="3">
    <source>
        <dbReference type="ARBA" id="ARBA00022691"/>
    </source>
</evidence>
<keyword evidence="1" id="KW-0004">4Fe-4S</keyword>
<evidence type="ECO:0000259" key="8">
    <source>
        <dbReference type="PROSITE" id="PS51918"/>
    </source>
</evidence>
<dbReference type="PANTHER" id="PTHR30352:SF5">
    <property type="entry name" value="PYRUVATE FORMATE-LYASE 1-ACTIVATING ENZYME"/>
    <property type="match status" value="1"/>
</dbReference>
<dbReference type="InterPro" id="IPR027596">
    <property type="entry name" value="AmmeMemoSam_rS"/>
</dbReference>
<evidence type="ECO:0000256" key="4">
    <source>
        <dbReference type="ARBA" id="ARBA00022723"/>
    </source>
</evidence>
<dbReference type="Gene3D" id="3.20.20.70">
    <property type="entry name" value="Aldolase class I"/>
    <property type="match status" value="1"/>
</dbReference>
<sequence>MTPSPPILFEGQPARPALFWRRGGGRHVVCEVCPRACRLAPGQRGLCRVRAHAPGEGLVLTGDRLVSALHADPIEKKPLFHFLPGSRVLSIGQTGCNLTCRFCQNHALSLAAGPSSTAIMLDPKEVPALARASGCRSVALTYNEPVVALEYGLEVAGACRAEGIRTVAVTAGYVSGAARAAFFRDVDAANVDLKAFSDGFYRRLCSARLAPVLETLLWLRRETGIWLEITTLIIPGQNDGDDGIRALAGWIARHLGTGVPLHLSAFFPAHRMADLPRTPLATLRRARALALAEGLEHVYLGNAGDPDGETTVCARCGAPVIRRDRFRSEPLWQGAPGVCPVCGQALAGRFS</sequence>
<dbReference type="GO" id="GO:0051539">
    <property type="term" value="F:4 iron, 4 sulfur cluster binding"/>
    <property type="evidence" value="ECO:0007669"/>
    <property type="project" value="UniProtKB-KW"/>
</dbReference>
<proteinExistence type="predicted"/>
<feature type="binding site" evidence="7">
    <location>
        <position position="100"/>
    </location>
    <ligand>
        <name>[4Fe-4S] cluster</name>
        <dbReference type="ChEBI" id="CHEBI:49883"/>
        <note>4Fe-4S-S-AdoMet</note>
    </ligand>
</feature>
<keyword evidence="5 7" id="KW-0408">Iron</keyword>
<dbReference type="InterPro" id="IPR016431">
    <property type="entry name" value="Pyrv-formate_lyase-activ_prd"/>
</dbReference>
<evidence type="ECO:0000256" key="5">
    <source>
        <dbReference type="ARBA" id="ARBA00023004"/>
    </source>
</evidence>
<dbReference type="PROSITE" id="PS51918">
    <property type="entry name" value="RADICAL_SAM"/>
    <property type="match status" value="1"/>
</dbReference>
<dbReference type="Pfam" id="PF04055">
    <property type="entry name" value="Radical_SAM"/>
    <property type="match status" value="1"/>
</dbReference>
<keyword evidence="4 7" id="KW-0479">Metal-binding</keyword>
<comment type="caution">
    <text evidence="9">The sequence shown here is derived from an EMBL/GenBank/DDBJ whole genome shotgun (WGS) entry which is preliminary data.</text>
</comment>
<dbReference type="PANTHER" id="PTHR30352">
    <property type="entry name" value="PYRUVATE FORMATE-LYASE-ACTIVATING ENZYME"/>
    <property type="match status" value="1"/>
</dbReference>
<comment type="cofactor">
    <cofactor evidence="7">
        <name>[4Fe-4S] cluster</name>
        <dbReference type="ChEBI" id="CHEBI:49883"/>
    </cofactor>
    <text evidence="7">Binds 1 [4Fe-4S] cluster. The cluster is coordinated with 3 cysteines and an exchangeable S-adenosyl-L-methionine.</text>
</comment>
<protein>
    <submittedName>
        <fullName evidence="9">AmmeMemoRadiSam system radical SAM enzyme</fullName>
    </submittedName>
</protein>
<organism evidence="9 10">
    <name type="scientific">Phaeovibrio sulfidiphilus</name>
    <dbReference type="NCBI Taxonomy" id="1220600"/>
    <lineage>
        <taxon>Bacteria</taxon>
        <taxon>Pseudomonadati</taxon>
        <taxon>Pseudomonadota</taxon>
        <taxon>Alphaproteobacteria</taxon>
        <taxon>Rhodospirillales</taxon>
        <taxon>Rhodospirillaceae</taxon>
        <taxon>Phaeovibrio</taxon>
    </lineage>
</organism>
<dbReference type="SFLD" id="SFLDG01101">
    <property type="entry name" value="Uncharacterised_Radical_SAM_Su"/>
    <property type="match status" value="1"/>
</dbReference>
<dbReference type="InterPro" id="IPR058240">
    <property type="entry name" value="rSAM_sf"/>
</dbReference>
<gene>
    <name evidence="9" type="primary">amrS</name>
    <name evidence="9" type="ORF">IHV25_08115</name>
</gene>
<reference evidence="9" key="1">
    <citation type="submission" date="2020-10" db="EMBL/GenBank/DDBJ databases">
        <title>Genome sequence of the unusual species of purple photosynthetic bacteria, Phaeovibrio sulfidiphilus DSM 23193, type strain.</title>
        <authorList>
            <person name="Kyndt J.A."/>
            <person name="Meyer T.E."/>
        </authorList>
    </citation>
    <scope>NUCLEOTIDE SEQUENCE</scope>
    <source>
        <strain evidence="9">DSM 23193</strain>
    </source>
</reference>
<dbReference type="GO" id="GO:0003824">
    <property type="term" value="F:catalytic activity"/>
    <property type="evidence" value="ECO:0007669"/>
    <property type="project" value="InterPro"/>
</dbReference>
<accession>A0A8J6YN87</accession>
<feature type="binding site" evidence="7">
    <location>
        <position position="96"/>
    </location>
    <ligand>
        <name>[4Fe-4S] cluster</name>
        <dbReference type="ChEBI" id="CHEBI:49883"/>
        <note>4Fe-4S-S-AdoMet</note>
    </ligand>
</feature>
<dbReference type="PIRSF" id="PIRSF004869">
    <property type="entry name" value="PflX_prd"/>
    <property type="match status" value="1"/>
</dbReference>
<evidence type="ECO:0000256" key="7">
    <source>
        <dbReference type="PIRSR" id="PIRSR004869-50"/>
    </source>
</evidence>
<dbReference type="Proteomes" id="UP000631034">
    <property type="component" value="Unassembled WGS sequence"/>
</dbReference>
<dbReference type="GO" id="GO:0006006">
    <property type="term" value="P:glucose metabolic process"/>
    <property type="evidence" value="ECO:0007669"/>
    <property type="project" value="UniProtKB-KW"/>
</dbReference>
<feature type="domain" description="Radical SAM core" evidence="8">
    <location>
        <begin position="81"/>
        <end position="305"/>
    </location>
</feature>
<evidence type="ECO:0000256" key="2">
    <source>
        <dbReference type="ARBA" id="ARBA00022526"/>
    </source>
</evidence>
<keyword evidence="3 7" id="KW-0949">S-adenosyl-L-methionine</keyword>
<evidence type="ECO:0000313" key="10">
    <source>
        <dbReference type="Proteomes" id="UP000631034"/>
    </source>
</evidence>